<evidence type="ECO:0000259" key="2">
    <source>
        <dbReference type="PROSITE" id="PS51532"/>
    </source>
</evidence>
<reference evidence="3" key="1">
    <citation type="journal article" date="2023" name="Nat. Microbiol.">
        <title>Babesia duncani multi-omics identifies virulence factors and drug targets.</title>
        <authorList>
            <person name="Singh P."/>
            <person name="Lonardi S."/>
            <person name="Liang Q."/>
            <person name="Vydyam P."/>
            <person name="Khabirova E."/>
            <person name="Fang T."/>
            <person name="Gihaz S."/>
            <person name="Thekkiniath J."/>
            <person name="Munshi M."/>
            <person name="Abel S."/>
            <person name="Ciampossin L."/>
            <person name="Batugedara G."/>
            <person name="Gupta M."/>
            <person name="Lu X.M."/>
            <person name="Lenz T."/>
            <person name="Chakravarty S."/>
            <person name="Cornillot E."/>
            <person name="Hu Y."/>
            <person name="Ma W."/>
            <person name="Gonzalez L.M."/>
            <person name="Sanchez S."/>
            <person name="Estrada K."/>
            <person name="Sanchez-Flores A."/>
            <person name="Montero E."/>
            <person name="Harb O.S."/>
            <person name="Le Roch K.G."/>
            <person name="Mamoun C.B."/>
        </authorList>
    </citation>
    <scope>NUCLEOTIDE SEQUENCE</scope>
    <source>
        <strain evidence="3">WA1</strain>
    </source>
</reference>
<evidence type="ECO:0000313" key="4">
    <source>
        <dbReference type="Proteomes" id="UP001214638"/>
    </source>
</evidence>
<dbReference type="InterPro" id="IPR037047">
    <property type="entry name" value="PITH_dom_sf"/>
</dbReference>
<dbReference type="SUPFAM" id="SSF49785">
    <property type="entry name" value="Galactose-binding domain-like"/>
    <property type="match status" value="1"/>
</dbReference>
<comment type="similarity">
    <text evidence="1">Belongs to the PITHD1 family.</text>
</comment>
<dbReference type="GO" id="GO:0005737">
    <property type="term" value="C:cytoplasm"/>
    <property type="evidence" value="ECO:0007669"/>
    <property type="project" value="UniProtKB-ARBA"/>
</dbReference>
<keyword evidence="4" id="KW-1185">Reference proteome</keyword>
<protein>
    <submittedName>
        <fullName evidence="3">Bifunctional Galactose-binding-like domain superfamily/PITH domain/PITH domain-containing protein 1-like/PITH domain superfamily</fullName>
    </submittedName>
</protein>
<sequence>MSRKYLRQRPFLVHRLESQCRNLQQRFVCRFPILGGYGHARIPFHNRKLSNEAIYSNALASCKILKQEIQSQSQFIDDILKRSDSFKMYDFSEFENYQRDLVEGEFKRISHINNFKNRLPLSQSSIHRCVVWQLDFAIKIALKNYDLKSRQMLPKLQIARAIVSRQTSEKAGYSICALLYDLHAVWAIKAIDMAIAKMHSPGCGCKAEHELATSYKCILSEINRPGIRVFNSNVDSESGHLIFKRYSERLSDAVIASDEAEEPELLFTVPFLTPCDIGHLLVGNESDSVLEVKLYVNKPEFDFSDVEALVPTCTLQIPPDYHGSILHSLSILKFKDVSNLAMYFTTVDKSHRVLIRYIGLRGRALERHTAPINTTYELIPTGNFENALAESQHYRIA</sequence>
<dbReference type="EMBL" id="JALLKP010000001">
    <property type="protein sequence ID" value="KAK2197911.1"/>
    <property type="molecule type" value="Genomic_DNA"/>
</dbReference>
<dbReference type="AlphaFoldDB" id="A0AAD9PN61"/>
<evidence type="ECO:0000313" key="3">
    <source>
        <dbReference type="EMBL" id="KAK2197911.1"/>
    </source>
</evidence>
<accession>A0AAD9PN61</accession>
<dbReference type="Pfam" id="PF06201">
    <property type="entry name" value="PITH"/>
    <property type="match status" value="1"/>
</dbReference>
<dbReference type="Proteomes" id="UP001214638">
    <property type="component" value="Unassembled WGS sequence"/>
</dbReference>
<dbReference type="GeneID" id="94335212"/>
<comment type="caution">
    <text evidence="3">The sequence shown here is derived from an EMBL/GenBank/DDBJ whole genome shotgun (WGS) entry which is preliminary data.</text>
</comment>
<dbReference type="KEGG" id="bdw:94335212"/>
<dbReference type="PANTHER" id="PTHR12175:SF1">
    <property type="entry name" value="PITH DOMAIN-CONTAINING PROTEIN 1"/>
    <property type="match status" value="1"/>
</dbReference>
<proteinExistence type="inferred from homology"/>
<dbReference type="RefSeq" id="XP_067804753.1">
    <property type="nucleotide sequence ID" value="XM_067945962.1"/>
</dbReference>
<feature type="domain" description="PITH" evidence="2">
    <location>
        <begin position="207"/>
        <end position="380"/>
    </location>
</feature>
<dbReference type="InterPro" id="IPR045099">
    <property type="entry name" value="PITH1-like"/>
</dbReference>
<dbReference type="PROSITE" id="PS51532">
    <property type="entry name" value="PITH"/>
    <property type="match status" value="1"/>
</dbReference>
<dbReference type="Gene3D" id="2.60.120.470">
    <property type="entry name" value="PITH domain"/>
    <property type="match status" value="1"/>
</dbReference>
<organism evidence="3 4">
    <name type="scientific">Babesia duncani</name>
    <dbReference type="NCBI Taxonomy" id="323732"/>
    <lineage>
        <taxon>Eukaryota</taxon>
        <taxon>Sar</taxon>
        <taxon>Alveolata</taxon>
        <taxon>Apicomplexa</taxon>
        <taxon>Aconoidasida</taxon>
        <taxon>Piroplasmida</taxon>
        <taxon>Babesiidae</taxon>
        <taxon>Babesia</taxon>
    </lineage>
</organism>
<gene>
    <name evidence="3" type="ORF">BdWA1_000914</name>
</gene>
<dbReference type="InterPro" id="IPR010400">
    <property type="entry name" value="PITH_dom"/>
</dbReference>
<dbReference type="InterPro" id="IPR008979">
    <property type="entry name" value="Galactose-bd-like_sf"/>
</dbReference>
<name>A0AAD9PN61_9APIC</name>
<evidence type="ECO:0000256" key="1">
    <source>
        <dbReference type="ARBA" id="ARBA00025788"/>
    </source>
</evidence>
<dbReference type="PANTHER" id="PTHR12175">
    <property type="entry name" value="AD039 HT014 THIOREDOXIN FAMILY TRP26"/>
    <property type="match status" value="1"/>
</dbReference>